<gene>
    <name evidence="1" type="ORF">J2S06_002782</name>
</gene>
<dbReference type="EMBL" id="JAUSTR010000021">
    <property type="protein sequence ID" value="MDQ0163672.1"/>
    <property type="molecule type" value="Genomic_DNA"/>
</dbReference>
<name>A0ABT9VRR4_9BACI</name>
<evidence type="ECO:0000313" key="1">
    <source>
        <dbReference type="EMBL" id="MDQ0163672.1"/>
    </source>
</evidence>
<sequence>MEQYKNKVKQLERISYSEYLSEFVGEFKKI</sequence>
<comment type="caution">
    <text evidence="1">The sequence shown here is derived from an EMBL/GenBank/DDBJ whole genome shotgun (WGS) entry which is preliminary data.</text>
</comment>
<keyword evidence="2" id="KW-1185">Reference proteome</keyword>
<reference evidence="1 2" key="1">
    <citation type="submission" date="2023-07" db="EMBL/GenBank/DDBJ databases">
        <title>Genomic Encyclopedia of Type Strains, Phase IV (KMG-IV): sequencing the most valuable type-strain genomes for metagenomic binning, comparative biology and taxonomic classification.</title>
        <authorList>
            <person name="Goeker M."/>
        </authorList>
    </citation>
    <scope>NUCLEOTIDE SEQUENCE [LARGE SCALE GENOMIC DNA]</scope>
    <source>
        <strain evidence="1 2">DSM 19092</strain>
    </source>
</reference>
<evidence type="ECO:0000313" key="2">
    <source>
        <dbReference type="Proteomes" id="UP001225646"/>
    </source>
</evidence>
<dbReference type="Proteomes" id="UP001225646">
    <property type="component" value="Unassembled WGS sequence"/>
</dbReference>
<protein>
    <submittedName>
        <fullName evidence="1">Uncharacterized protein</fullName>
    </submittedName>
</protein>
<proteinExistence type="predicted"/>
<organism evidence="1 2">
    <name type="scientific">Aeribacillus alveayuensis</name>
    <dbReference type="NCBI Taxonomy" id="279215"/>
    <lineage>
        <taxon>Bacteria</taxon>
        <taxon>Bacillati</taxon>
        <taxon>Bacillota</taxon>
        <taxon>Bacilli</taxon>
        <taxon>Bacillales</taxon>
        <taxon>Bacillaceae</taxon>
        <taxon>Aeribacillus</taxon>
    </lineage>
</organism>
<accession>A0ABT9VRR4</accession>